<comment type="caution">
    <text evidence="2">The sequence shown here is derived from an EMBL/GenBank/DDBJ whole genome shotgun (WGS) entry which is preliminary data.</text>
</comment>
<protein>
    <submittedName>
        <fullName evidence="2">Uncharacterized protein</fullName>
    </submittedName>
</protein>
<dbReference type="Proteomes" id="UP001268610">
    <property type="component" value="Unassembled WGS sequence"/>
</dbReference>
<sequence>MPTLLEELTAGAAVLALPVSASLVTPVSAGAAGSVAASSNGSGPSTVRSDMEEGVWKTVAADTVFVDGSCAPPSAAGDGIADDDAVDDCMSPDDIRDDVSVPVKEDWTVALA</sequence>
<feature type="region of interest" description="Disordered" evidence="1">
    <location>
        <begin position="32"/>
        <end position="51"/>
    </location>
</feature>
<dbReference type="EMBL" id="JAVLSF010000010">
    <property type="protein sequence ID" value="MDR9774795.1"/>
    <property type="molecule type" value="Genomic_DNA"/>
</dbReference>
<evidence type="ECO:0000313" key="3">
    <source>
        <dbReference type="Proteomes" id="UP001268610"/>
    </source>
</evidence>
<accession>A0AAJ2LJZ0</accession>
<gene>
    <name evidence="2" type="ORF">RJJ65_19470</name>
</gene>
<evidence type="ECO:0000256" key="1">
    <source>
        <dbReference type="SAM" id="MobiDB-lite"/>
    </source>
</evidence>
<feature type="compositionally biased region" description="Low complexity" evidence="1">
    <location>
        <begin position="32"/>
        <end position="43"/>
    </location>
</feature>
<reference evidence="2" key="1">
    <citation type="submission" date="2023-04" db="EMBL/GenBank/DDBJ databases">
        <title>Genomic characterization of faba bean (Vicia faba) microsymbionts in Mexican soils.</title>
        <authorList>
            <person name="Rivera Orduna F.N."/>
            <person name="Guevara-Luna J."/>
            <person name="Yan J."/>
            <person name="Arroyo-Herrera I."/>
            <person name="Li Y."/>
            <person name="Vasquez-Murrieta M.S."/>
            <person name="Wang E.T."/>
        </authorList>
    </citation>
    <scope>NUCLEOTIDE SEQUENCE</scope>
    <source>
        <strain evidence="2">CH26</strain>
    </source>
</reference>
<evidence type="ECO:0000313" key="2">
    <source>
        <dbReference type="EMBL" id="MDR9774795.1"/>
    </source>
</evidence>
<name>A0AAJ2LJZ0_9HYPH</name>
<proteinExistence type="predicted"/>
<dbReference type="AlphaFoldDB" id="A0AAJ2LJZ0"/>
<organism evidence="2 3">
    <name type="scientific">Rhizobium hidalgonense</name>
    <dbReference type="NCBI Taxonomy" id="1538159"/>
    <lineage>
        <taxon>Bacteria</taxon>
        <taxon>Pseudomonadati</taxon>
        <taxon>Pseudomonadota</taxon>
        <taxon>Alphaproteobacteria</taxon>
        <taxon>Hyphomicrobiales</taxon>
        <taxon>Rhizobiaceae</taxon>
        <taxon>Rhizobium/Agrobacterium group</taxon>
        <taxon>Rhizobium</taxon>
    </lineage>
</organism>